<dbReference type="Gene3D" id="2.40.40.10">
    <property type="entry name" value="RlpA-like domain"/>
    <property type="match status" value="1"/>
</dbReference>
<proteinExistence type="inferred from homology"/>
<dbReference type="EC" id="4.2.2.-" evidence="3"/>
<comment type="caution">
    <text evidence="6">The sequence shown here is derived from an EMBL/GenBank/DDBJ whole genome shotgun (WGS) entry which is preliminary data.</text>
</comment>
<evidence type="ECO:0000313" key="7">
    <source>
        <dbReference type="Proteomes" id="UP000778970"/>
    </source>
</evidence>
<dbReference type="InterPro" id="IPR012997">
    <property type="entry name" value="RplA"/>
</dbReference>
<evidence type="ECO:0000313" key="6">
    <source>
        <dbReference type="EMBL" id="MBK1699278.1"/>
    </source>
</evidence>
<comment type="function">
    <text evidence="3">Lytic transglycosylase with a strong preference for naked glycan strands that lack stem peptides.</text>
</comment>
<dbReference type="Pfam" id="PF03330">
    <property type="entry name" value="DPBB_1"/>
    <property type="match status" value="1"/>
</dbReference>
<feature type="domain" description="RlpA-like protein double-psi beta-barrel" evidence="5">
    <location>
        <begin position="33"/>
        <end position="121"/>
    </location>
</feature>
<dbReference type="PANTHER" id="PTHR34183:SF8">
    <property type="entry name" value="ENDOLYTIC PEPTIDOGLYCAN TRANSGLYCOSYLASE RLPA-RELATED"/>
    <property type="match status" value="1"/>
</dbReference>
<keyword evidence="6" id="KW-0449">Lipoprotein</keyword>
<dbReference type="Proteomes" id="UP000778970">
    <property type="component" value="Unassembled WGS sequence"/>
</dbReference>
<dbReference type="InterPro" id="IPR009009">
    <property type="entry name" value="RlpA-like_DPBB"/>
</dbReference>
<dbReference type="SUPFAM" id="SSF50685">
    <property type="entry name" value="Barwin-like endoglucanases"/>
    <property type="match status" value="1"/>
</dbReference>
<reference evidence="6" key="1">
    <citation type="submission" date="2017-08" db="EMBL/GenBank/DDBJ databases">
        <authorList>
            <person name="Imhoff J.F."/>
            <person name="Rahn T."/>
            <person name="Kuenzel S."/>
            <person name="Neulinger S.C."/>
        </authorList>
    </citation>
    <scope>NUCLEOTIDE SEQUENCE</scope>
    <source>
        <strain evidence="6">DSM 9154</strain>
    </source>
</reference>
<dbReference type="AlphaFoldDB" id="A0A934QL98"/>
<dbReference type="InterPro" id="IPR036908">
    <property type="entry name" value="RlpA-like_sf"/>
</dbReference>
<keyword evidence="7" id="KW-1185">Reference proteome</keyword>
<sequence>MTTAGYDGRRGLSPYTIQGVRYEPQVYEAYSTVGTASWYGHPFHGRATANGETYDQEAFTAAHPTLPLGTRVKVTNLANGRSVLLTINDRGPFVDDRLIDLSRMAARRLGFKDQGLTQVRVTALHSPL</sequence>
<evidence type="ECO:0000256" key="3">
    <source>
        <dbReference type="HAMAP-Rule" id="MF_02071"/>
    </source>
</evidence>
<dbReference type="GO" id="GO:0000270">
    <property type="term" value="P:peptidoglycan metabolic process"/>
    <property type="evidence" value="ECO:0007669"/>
    <property type="project" value="UniProtKB-UniRule"/>
</dbReference>
<accession>A0A934QL98</accession>
<keyword evidence="1 3" id="KW-0456">Lyase</keyword>
<evidence type="ECO:0000256" key="1">
    <source>
        <dbReference type="ARBA" id="ARBA00023239"/>
    </source>
</evidence>
<dbReference type="GO" id="GO:0071555">
    <property type="term" value="P:cell wall organization"/>
    <property type="evidence" value="ECO:0007669"/>
    <property type="project" value="UniProtKB-KW"/>
</dbReference>
<name>A0A934QL98_9PROT</name>
<dbReference type="InterPro" id="IPR034718">
    <property type="entry name" value="RlpA"/>
</dbReference>
<protein>
    <recommendedName>
        <fullName evidence="3">Endolytic peptidoglycan transglycosylase RlpA</fullName>
        <ecNumber evidence="3">4.2.2.-</ecNumber>
    </recommendedName>
</protein>
<dbReference type="PANTHER" id="PTHR34183">
    <property type="entry name" value="ENDOLYTIC PEPTIDOGLYCAN TRANSGLYCOSYLASE RLPA"/>
    <property type="match status" value="1"/>
</dbReference>
<evidence type="ECO:0000256" key="4">
    <source>
        <dbReference type="RuleBase" id="RU003495"/>
    </source>
</evidence>
<evidence type="ECO:0000256" key="2">
    <source>
        <dbReference type="ARBA" id="ARBA00023316"/>
    </source>
</evidence>
<dbReference type="EMBL" id="NRRE01000035">
    <property type="protein sequence ID" value="MBK1699278.1"/>
    <property type="molecule type" value="Genomic_DNA"/>
</dbReference>
<reference evidence="6" key="2">
    <citation type="journal article" date="2020" name="Microorganisms">
        <title>Osmotic Adaptation and Compatible Solute Biosynthesis of Phototrophic Bacteria as Revealed from Genome Analyses.</title>
        <authorList>
            <person name="Imhoff J.F."/>
            <person name="Rahn T."/>
            <person name="Kunzel S."/>
            <person name="Keller A."/>
            <person name="Neulinger S.C."/>
        </authorList>
    </citation>
    <scope>NUCLEOTIDE SEQUENCE</scope>
    <source>
        <strain evidence="6">DSM 9154</strain>
    </source>
</reference>
<dbReference type="HAMAP" id="MF_02071">
    <property type="entry name" value="RlpA"/>
    <property type="match status" value="1"/>
</dbReference>
<evidence type="ECO:0000259" key="5">
    <source>
        <dbReference type="Pfam" id="PF03330"/>
    </source>
</evidence>
<keyword evidence="2 3" id="KW-0961">Cell wall biogenesis/degradation</keyword>
<gene>
    <name evidence="3" type="primary">rlpA</name>
    <name evidence="6" type="ORF">CKO21_18685</name>
</gene>
<organism evidence="6 7">
    <name type="scientific">Rhodovibrio salinarum</name>
    <dbReference type="NCBI Taxonomy" id="1087"/>
    <lineage>
        <taxon>Bacteria</taxon>
        <taxon>Pseudomonadati</taxon>
        <taxon>Pseudomonadota</taxon>
        <taxon>Alphaproteobacteria</taxon>
        <taxon>Rhodospirillales</taxon>
        <taxon>Rhodovibrionaceae</taxon>
        <taxon>Rhodovibrio</taxon>
    </lineage>
</organism>
<comment type="similarity">
    <text evidence="3 4">Belongs to the RlpA family.</text>
</comment>
<dbReference type="NCBIfam" id="TIGR00413">
    <property type="entry name" value="rlpA"/>
    <property type="match status" value="1"/>
</dbReference>
<dbReference type="GO" id="GO:0008932">
    <property type="term" value="F:lytic endotransglycosylase activity"/>
    <property type="evidence" value="ECO:0007669"/>
    <property type="project" value="UniProtKB-UniRule"/>
</dbReference>
<dbReference type="CDD" id="cd22268">
    <property type="entry name" value="DPBB_RlpA-like"/>
    <property type="match status" value="1"/>
</dbReference>